<accession>A0A1I2ITC7</accession>
<feature type="transmembrane region" description="Helical" evidence="1">
    <location>
        <begin position="114"/>
        <end position="137"/>
    </location>
</feature>
<dbReference type="OrthoDB" id="3297477at2"/>
<name>A0A1I2ITC7_9ACTN</name>
<dbReference type="EMBL" id="FONG01000014">
    <property type="protein sequence ID" value="SFF44873.1"/>
    <property type="molecule type" value="Genomic_DNA"/>
</dbReference>
<evidence type="ECO:0000313" key="3">
    <source>
        <dbReference type="Proteomes" id="UP000199323"/>
    </source>
</evidence>
<feature type="transmembrane region" description="Helical" evidence="1">
    <location>
        <begin position="240"/>
        <end position="261"/>
    </location>
</feature>
<dbReference type="Proteomes" id="UP000199323">
    <property type="component" value="Unassembled WGS sequence"/>
</dbReference>
<feature type="transmembrane region" description="Helical" evidence="1">
    <location>
        <begin position="32"/>
        <end position="52"/>
    </location>
</feature>
<feature type="transmembrane region" description="Helical" evidence="1">
    <location>
        <begin position="157"/>
        <end position="180"/>
    </location>
</feature>
<dbReference type="STRING" id="380248.SAMN05216251_114156"/>
<gene>
    <name evidence="2" type="ORF">SAMN05216251_114156</name>
</gene>
<keyword evidence="1" id="KW-1133">Transmembrane helix</keyword>
<evidence type="ECO:0000313" key="2">
    <source>
        <dbReference type="EMBL" id="SFF44873.1"/>
    </source>
</evidence>
<feature type="transmembrane region" description="Helical" evidence="1">
    <location>
        <begin position="187"/>
        <end position="207"/>
    </location>
</feature>
<keyword evidence="1" id="KW-0812">Transmembrane</keyword>
<keyword evidence="3" id="KW-1185">Reference proteome</keyword>
<dbReference type="RefSeq" id="WP_093715582.1">
    <property type="nucleotide sequence ID" value="NZ_FONG01000014.1"/>
</dbReference>
<protein>
    <recommendedName>
        <fullName evidence="4">ABC transporter permease</fullName>
    </recommendedName>
</protein>
<organism evidence="2 3">
    <name type="scientific">Actinacidiphila alni</name>
    <dbReference type="NCBI Taxonomy" id="380248"/>
    <lineage>
        <taxon>Bacteria</taxon>
        <taxon>Bacillati</taxon>
        <taxon>Actinomycetota</taxon>
        <taxon>Actinomycetes</taxon>
        <taxon>Kitasatosporales</taxon>
        <taxon>Streptomycetaceae</taxon>
        <taxon>Actinacidiphila</taxon>
    </lineage>
</organism>
<proteinExistence type="predicted"/>
<feature type="transmembrane region" description="Helical" evidence="1">
    <location>
        <begin position="72"/>
        <end position="93"/>
    </location>
</feature>
<reference evidence="2 3" key="1">
    <citation type="submission" date="2016-10" db="EMBL/GenBank/DDBJ databases">
        <authorList>
            <person name="de Groot N.N."/>
        </authorList>
    </citation>
    <scope>NUCLEOTIDE SEQUENCE [LARGE SCALE GENOMIC DNA]</scope>
    <source>
        <strain evidence="2 3">CGMCC 4.3510</strain>
    </source>
</reference>
<dbReference type="AlphaFoldDB" id="A0A1I2ITC7"/>
<keyword evidence="1" id="KW-0472">Membrane</keyword>
<evidence type="ECO:0000256" key="1">
    <source>
        <dbReference type="SAM" id="Phobius"/>
    </source>
</evidence>
<sequence>MTEQRTASEPTSGHARRLVASEALKLSYTTTAWRALAVMGALLLVIASLVASSRASAAVHVGSGRGDAVDSVTSGLFLAQLPAGVLGVLTVAGEFSTGALRSSLLATPRRTHLLAAKTFVILVVVLVAAEAAAFAAFAVGGYELRNTVGEAGVGSIGVVRCVACSGLYLAAMALLGLAIGGICRSRTAGVIGLLIAVSVLPTFVNFLPPKADAQVTRYLPTELGMDMVRLGSDHGDFGPLPGALLLGCWIFLTMTAAAARLKSADV</sequence>
<evidence type="ECO:0008006" key="4">
    <source>
        <dbReference type="Google" id="ProtNLM"/>
    </source>
</evidence>